<dbReference type="Proteomes" id="UP000002408">
    <property type="component" value="Chromosome"/>
</dbReference>
<dbReference type="EMBL" id="CP000780">
    <property type="protein sequence ID" value="ABS55948.1"/>
    <property type="molecule type" value="Genomic_DNA"/>
</dbReference>
<evidence type="ECO:0000313" key="2">
    <source>
        <dbReference type="EMBL" id="ABS55948.1"/>
    </source>
</evidence>
<name>A7I887_METB6</name>
<gene>
    <name evidence="2" type="ordered locus">Mboo_1430</name>
</gene>
<keyword evidence="3" id="KW-1185">Reference proteome</keyword>
<evidence type="ECO:0000256" key="1">
    <source>
        <dbReference type="SAM" id="MobiDB-lite"/>
    </source>
</evidence>
<proteinExistence type="predicted"/>
<dbReference type="KEGG" id="mbn:Mboo_1430"/>
<organism evidence="2 3">
    <name type="scientific">Methanoregula boonei (strain DSM 21154 / JCM 14090 / 6A8)</name>
    <dbReference type="NCBI Taxonomy" id="456442"/>
    <lineage>
        <taxon>Archaea</taxon>
        <taxon>Methanobacteriati</taxon>
        <taxon>Methanobacteriota</taxon>
        <taxon>Stenosarchaea group</taxon>
        <taxon>Methanomicrobia</taxon>
        <taxon>Methanomicrobiales</taxon>
        <taxon>Methanoregulaceae</taxon>
        <taxon>Methanoregula</taxon>
    </lineage>
</organism>
<sequence>MARISGTGPGRERLEDLSTEQLYAMFAYYAKRRPAVVPSSDLADAWGLFFSGLYLSAEELLAGMQGSENRLPGEREQVLREFIHADCQKGGSFVIAVTRNGGKIDRAALIMVADLPDLAAVETHGTTALHLLAAACDRRSRPALIMRAGKKALSGFFDARGMPVLFTILGLSDLAREDLDAIGKVFSRDELRGIKSRSRAGRNGLQMFAEAERRLKTREPADRNAFSIPRAVKNTNMRGELGSQMQSRERGGHDAHLAGRDVMGGNRCEDSDSTQGAAEKYDEMMRQPLDNIRGMVKRGGGTR</sequence>
<feature type="compositionally biased region" description="Basic and acidic residues" evidence="1">
    <location>
        <begin position="247"/>
        <end position="259"/>
    </location>
</feature>
<accession>A7I887</accession>
<dbReference type="AlphaFoldDB" id="A7I887"/>
<protein>
    <submittedName>
        <fullName evidence="2">Uncharacterized protein</fullName>
    </submittedName>
</protein>
<evidence type="ECO:0000313" key="3">
    <source>
        <dbReference type="Proteomes" id="UP000002408"/>
    </source>
</evidence>
<feature type="region of interest" description="Disordered" evidence="1">
    <location>
        <begin position="232"/>
        <end position="303"/>
    </location>
</feature>
<dbReference type="HOGENOM" id="CLU_917059_0_0_2"/>
<dbReference type="STRING" id="456442.Mboo_1430"/>
<dbReference type="GeneID" id="5410747"/>
<reference evidence="3" key="1">
    <citation type="journal article" date="2015" name="Microbiology">
        <title>Genome of Methanoregula boonei 6A8 reveals adaptations to oligotrophic peatland environments.</title>
        <authorList>
            <person name="Braeuer S."/>
            <person name="Cadillo-Quiroz H."/>
            <person name="Kyrpides N."/>
            <person name="Woyke T."/>
            <person name="Goodwin L."/>
            <person name="Detter C."/>
            <person name="Podell S."/>
            <person name="Yavitt J.B."/>
            <person name="Zinder S.H."/>
        </authorList>
    </citation>
    <scope>NUCLEOTIDE SEQUENCE [LARGE SCALE GENOMIC DNA]</scope>
    <source>
        <strain evidence="3">DSM 21154 / JCM 14090 / 6A8</strain>
    </source>
</reference>
<dbReference type="RefSeq" id="WP_012106981.1">
    <property type="nucleotide sequence ID" value="NC_009712.1"/>
</dbReference>